<accession>A0ABQ7G4F5</accession>
<sequence length="73" mass="8239">MVLDCNLAVFVLLVPFSLHTKCPYPNSQSHTMIPGAFPPSEGVQRNQHPRLQCKHTLAKCSCKCTFFKMHILP</sequence>
<feature type="chain" id="PRO_5045159908" description="Encoded protein" evidence="1">
    <location>
        <begin position="20"/>
        <end position="73"/>
    </location>
</feature>
<dbReference type="EMBL" id="MU070152">
    <property type="protein sequence ID" value="KAF5829497.1"/>
    <property type="molecule type" value="Genomic_DNA"/>
</dbReference>
<comment type="caution">
    <text evidence="2">The sequence shown here is derived from an EMBL/GenBank/DDBJ whole genome shotgun (WGS) entry which is preliminary data.</text>
</comment>
<gene>
    <name evidence="2" type="ORF">DUNSADRAFT_15991</name>
</gene>
<feature type="signal peptide" evidence="1">
    <location>
        <begin position="1"/>
        <end position="19"/>
    </location>
</feature>
<evidence type="ECO:0008006" key="4">
    <source>
        <dbReference type="Google" id="ProtNLM"/>
    </source>
</evidence>
<name>A0ABQ7G4F5_DUNSA</name>
<evidence type="ECO:0000313" key="2">
    <source>
        <dbReference type="EMBL" id="KAF5829497.1"/>
    </source>
</evidence>
<evidence type="ECO:0000313" key="3">
    <source>
        <dbReference type="Proteomes" id="UP000815325"/>
    </source>
</evidence>
<protein>
    <recommendedName>
        <fullName evidence="4">Encoded protein</fullName>
    </recommendedName>
</protein>
<keyword evidence="3" id="KW-1185">Reference proteome</keyword>
<proteinExistence type="predicted"/>
<dbReference type="Proteomes" id="UP000815325">
    <property type="component" value="Unassembled WGS sequence"/>
</dbReference>
<reference evidence="2" key="1">
    <citation type="submission" date="2017-08" db="EMBL/GenBank/DDBJ databases">
        <authorList>
            <person name="Polle J.E."/>
            <person name="Barry K."/>
            <person name="Cushman J."/>
            <person name="Schmutz J."/>
            <person name="Tran D."/>
            <person name="Hathwaick L.T."/>
            <person name="Yim W.C."/>
            <person name="Jenkins J."/>
            <person name="Mckie-Krisberg Z.M."/>
            <person name="Prochnik S."/>
            <person name="Lindquist E."/>
            <person name="Dockter R.B."/>
            <person name="Adam C."/>
            <person name="Molina H."/>
            <person name="Bunkerborg J."/>
            <person name="Jin E."/>
            <person name="Buchheim M."/>
            <person name="Magnuson J."/>
        </authorList>
    </citation>
    <scope>NUCLEOTIDE SEQUENCE</scope>
    <source>
        <strain evidence="2">CCAP 19/18</strain>
    </source>
</reference>
<evidence type="ECO:0000256" key="1">
    <source>
        <dbReference type="SAM" id="SignalP"/>
    </source>
</evidence>
<organism evidence="2 3">
    <name type="scientific">Dunaliella salina</name>
    <name type="common">Green alga</name>
    <name type="synonym">Protococcus salinus</name>
    <dbReference type="NCBI Taxonomy" id="3046"/>
    <lineage>
        <taxon>Eukaryota</taxon>
        <taxon>Viridiplantae</taxon>
        <taxon>Chlorophyta</taxon>
        <taxon>core chlorophytes</taxon>
        <taxon>Chlorophyceae</taxon>
        <taxon>CS clade</taxon>
        <taxon>Chlamydomonadales</taxon>
        <taxon>Dunaliellaceae</taxon>
        <taxon>Dunaliella</taxon>
    </lineage>
</organism>
<keyword evidence="1" id="KW-0732">Signal</keyword>